<gene>
    <name evidence="2" type="ORF">C7B77_11805</name>
</gene>
<dbReference type="EMBL" id="PVWO01000125">
    <property type="protein sequence ID" value="PSB56444.1"/>
    <property type="molecule type" value="Genomic_DNA"/>
</dbReference>
<feature type="domain" description="Nif11" evidence="1">
    <location>
        <begin position="1"/>
        <end position="59"/>
    </location>
</feature>
<proteinExistence type="predicted"/>
<protein>
    <submittedName>
        <fullName evidence="2">Nif11-like leader peptide family natural product</fullName>
    </submittedName>
</protein>
<evidence type="ECO:0000259" key="1">
    <source>
        <dbReference type="Pfam" id="PF07862"/>
    </source>
</evidence>
<name>A0A2T1GFR4_9CYAN</name>
<dbReference type="OrthoDB" id="468284at2"/>
<reference evidence="2 3" key="1">
    <citation type="submission" date="2018-03" db="EMBL/GenBank/DDBJ databases">
        <title>The ancient ancestry and fast evolution of plastids.</title>
        <authorList>
            <person name="Moore K.R."/>
            <person name="Magnabosco C."/>
            <person name="Momper L."/>
            <person name="Gold D.A."/>
            <person name="Bosak T."/>
            <person name="Fournier G.P."/>
        </authorList>
    </citation>
    <scope>NUCLEOTIDE SEQUENCE [LARGE SCALE GENOMIC DNA]</scope>
    <source>
        <strain evidence="2 3">CCALA 037</strain>
    </source>
</reference>
<comment type="caution">
    <text evidence="2">The sequence shown here is derived from an EMBL/GenBank/DDBJ whole genome shotgun (WGS) entry which is preliminary data.</text>
</comment>
<accession>A0A2T1GFR4</accession>
<dbReference type="RefSeq" id="WP_106304550.1">
    <property type="nucleotide sequence ID" value="NZ_PVWO01000125.1"/>
</dbReference>
<keyword evidence="3" id="KW-1185">Reference proteome</keyword>
<organism evidence="2 3">
    <name type="scientific">Chamaesiphon polymorphus CCALA 037</name>
    <dbReference type="NCBI Taxonomy" id="2107692"/>
    <lineage>
        <taxon>Bacteria</taxon>
        <taxon>Bacillati</taxon>
        <taxon>Cyanobacteriota</taxon>
        <taxon>Cyanophyceae</taxon>
        <taxon>Gomontiellales</taxon>
        <taxon>Chamaesiphonaceae</taxon>
        <taxon>Chamaesiphon</taxon>
    </lineage>
</organism>
<dbReference type="AlphaFoldDB" id="A0A2T1GFR4"/>
<dbReference type="InterPro" id="IPR012903">
    <property type="entry name" value="Nif11"/>
</dbReference>
<evidence type="ECO:0000313" key="3">
    <source>
        <dbReference type="Proteomes" id="UP000238937"/>
    </source>
</evidence>
<dbReference type="NCBIfam" id="TIGR03798">
    <property type="entry name" value="leader_Nif11"/>
    <property type="match status" value="1"/>
</dbReference>
<dbReference type="Proteomes" id="UP000238937">
    <property type="component" value="Unassembled WGS sequence"/>
</dbReference>
<sequence length="115" mass="12688">MSTQSVTQFLERVETDEQLQEELAQIIESAANSATDGADRQGATELGKKYGFDFSSEELWAEIKNRQDQFKQRQGSGELSDEELEAVAGGGEIWITTIFTATTAIATAVIPKIKW</sequence>
<evidence type="ECO:0000313" key="2">
    <source>
        <dbReference type="EMBL" id="PSB56444.1"/>
    </source>
</evidence>
<dbReference type="InterPro" id="IPR022516">
    <property type="entry name" value="CHP03798_Ocin"/>
</dbReference>
<dbReference type="Pfam" id="PF07862">
    <property type="entry name" value="Nif11"/>
    <property type="match status" value="1"/>
</dbReference>